<dbReference type="Pfam" id="PF12833">
    <property type="entry name" value="HTH_18"/>
    <property type="match status" value="1"/>
</dbReference>
<dbReference type="PROSITE" id="PS01124">
    <property type="entry name" value="HTH_ARAC_FAMILY_2"/>
    <property type="match status" value="1"/>
</dbReference>
<evidence type="ECO:0000256" key="3">
    <source>
        <dbReference type="ARBA" id="ARBA00023163"/>
    </source>
</evidence>
<organism evidence="5 6">
    <name type="scientific">Neolewinella antarctica</name>
    <dbReference type="NCBI Taxonomy" id="442734"/>
    <lineage>
        <taxon>Bacteria</taxon>
        <taxon>Pseudomonadati</taxon>
        <taxon>Bacteroidota</taxon>
        <taxon>Saprospiria</taxon>
        <taxon>Saprospirales</taxon>
        <taxon>Lewinellaceae</taxon>
        <taxon>Neolewinella</taxon>
    </lineage>
</organism>
<keyword evidence="6" id="KW-1185">Reference proteome</keyword>
<proteinExistence type="predicted"/>
<dbReference type="InterPro" id="IPR018060">
    <property type="entry name" value="HTH_AraC"/>
</dbReference>
<reference evidence="5 6" key="1">
    <citation type="submission" date="2020-03" db="EMBL/GenBank/DDBJ databases">
        <title>Genomic Encyclopedia of Type Strains, Phase IV (KMG-IV): sequencing the most valuable type-strain genomes for metagenomic binning, comparative biology and taxonomic classification.</title>
        <authorList>
            <person name="Goeker M."/>
        </authorList>
    </citation>
    <scope>NUCLEOTIDE SEQUENCE [LARGE SCALE GENOMIC DNA]</scope>
    <source>
        <strain evidence="5 6">DSM 105096</strain>
    </source>
</reference>
<keyword evidence="3" id="KW-0804">Transcription</keyword>
<comment type="caution">
    <text evidence="5">The sequence shown here is derived from an EMBL/GenBank/DDBJ whole genome shotgun (WGS) entry which is preliminary data.</text>
</comment>
<feature type="domain" description="HTH araC/xylS-type" evidence="4">
    <location>
        <begin position="71"/>
        <end position="175"/>
    </location>
</feature>
<sequence length="186" mass="21680">MRILIKHMVSLRCKLTVAAELKKLRLPYISIELGSVALLDEPTPEQRERLKIALLNSGLELMDDPKVILIEKIKSVIIKMIHYDKDLPKVNYSDYISEKLGYDYNYLSNMFSEVRGNTIQQFIIQHKIERAKELLTYDEHSLTQISYLLHYSSVAHLSNQFKKVTGLCPSQFKKVENKQLRNLEDL</sequence>
<evidence type="ECO:0000259" key="4">
    <source>
        <dbReference type="PROSITE" id="PS01124"/>
    </source>
</evidence>
<accession>A0ABX0XDH8</accession>
<dbReference type="PANTHER" id="PTHR43280:SF28">
    <property type="entry name" value="HTH-TYPE TRANSCRIPTIONAL ACTIVATOR RHAS"/>
    <property type="match status" value="1"/>
</dbReference>
<gene>
    <name evidence="5" type="ORF">GGR27_002478</name>
</gene>
<keyword evidence="1" id="KW-0805">Transcription regulation</keyword>
<dbReference type="Gene3D" id="1.10.10.60">
    <property type="entry name" value="Homeodomain-like"/>
    <property type="match status" value="2"/>
</dbReference>
<name>A0ABX0XDH8_9BACT</name>
<keyword evidence="2" id="KW-0238">DNA-binding</keyword>
<evidence type="ECO:0000256" key="2">
    <source>
        <dbReference type="ARBA" id="ARBA00023125"/>
    </source>
</evidence>
<dbReference type="EMBL" id="JAATJH010000003">
    <property type="protein sequence ID" value="NJC26968.1"/>
    <property type="molecule type" value="Genomic_DNA"/>
</dbReference>
<dbReference type="InterPro" id="IPR009057">
    <property type="entry name" value="Homeodomain-like_sf"/>
</dbReference>
<evidence type="ECO:0000256" key="1">
    <source>
        <dbReference type="ARBA" id="ARBA00023015"/>
    </source>
</evidence>
<evidence type="ECO:0000313" key="6">
    <source>
        <dbReference type="Proteomes" id="UP000770785"/>
    </source>
</evidence>
<dbReference type="SUPFAM" id="SSF46689">
    <property type="entry name" value="Homeodomain-like"/>
    <property type="match status" value="1"/>
</dbReference>
<dbReference type="Proteomes" id="UP000770785">
    <property type="component" value="Unassembled WGS sequence"/>
</dbReference>
<dbReference type="PANTHER" id="PTHR43280">
    <property type="entry name" value="ARAC-FAMILY TRANSCRIPTIONAL REGULATOR"/>
    <property type="match status" value="1"/>
</dbReference>
<dbReference type="SMART" id="SM00342">
    <property type="entry name" value="HTH_ARAC"/>
    <property type="match status" value="1"/>
</dbReference>
<protein>
    <submittedName>
        <fullName evidence="5">AraC-like DNA-binding protein</fullName>
    </submittedName>
</protein>
<dbReference type="RefSeq" id="WP_168037715.1">
    <property type="nucleotide sequence ID" value="NZ_JAATJH010000003.1"/>
</dbReference>
<evidence type="ECO:0000313" key="5">
    <source>
        <dbReference type="EMBL" id="NJC26968.1"/>
    </source>
</evidence>